<dbReference type="InterPro" id="IPR000727">
    <property type="entry name" value="T_SNARE_dom"/>
</dbReference>
<sequence>MERYAPIKEWEKESFGASGSNKNNAAKQTKVMDNKRYSRVENDCDFESGLNNWTRDDSFARPANADGNINILESAVSQLKSVGYGIQSEINLHLDMLNDMSLSMDSTSRRISISQKILNRLVDMASTTTLTVIAFLLFVLLILQWVI</sequence>
<proteinExistence type="predicted"/>
<keyword evidence="2" id="KW-0472">Membrane</keyword>
<comment type="caution">
    <text evidence="4">The sequence shown here is derived from an EMBL/GenBank/DDBJ whole genome shotgun (WGS) entry which is preliminary data.</text>
</comment>
<feature type="region of interest" description="Disordered" evidence="1">
    <location>
        <begin position="1"/>
        <end position="31"/>
    </location>
</feature>
<evidence type="ECO:0000259" key="3">
    <source>
        <dbReference type="PROSITE" id="PS50192"/>
    </source>
</evidence>
<reference evidence="4" key="1">
    <citation type="submission" date="2022-10" db="EMBL/GenBank/DDBJ databases">
        <title>Adaptive evolution leads to modifications in subtelomeric GC content in a zoonotic Cryptosporidium species.</title>
        <authorList>
            <person name="Li J."/>
            <person name="Feng Y."/>
            <person name="Xiao L."/>
        </authorList>
    </citation>
    <scope>NUCLEOTIDE SEQUENCE</scope>
    <source>
        <strain evidence="4">33844</strain>
    </source>
</reference>
<dbReference type="Gene3D" id="1.20.5.110">
    <property type="match status" value="1"/>
</dbReference>
<dbReference type="AlphaFoldDB" id="A0A9D5DMZ6"/>
<gene>
    <name evidence="4" type="ORF">OJ253_540</name>
</gene>
<feature type="compositionally biased region" description="Polar residues" evidence="1">
    <location>
        <begin position="17"/>
        <end position="27"/>
    </location>
</feature>
<name>A0A9D5DMZ6_9CRYT</name>
<dbReference type="CDD" id="cd15841">
    <property type="entry name" value="SNARE_Qc"/>
    <property type="match status" value="1"/>
</dbReference>
<feature type="compositionally biased region" description="Basic and acidic residues" evidence="1">
    <location>
        <begin position="1"/>
        <end position="14"/>
    </location>
</feature>
<keyword evidence="2" id="KW-1133">Transmembrane helix</keyword>
<dbReference type="EMBL" id="JAPCXC010000007">
    <property type="protein sequence ID" value="KAJ1612401.1"/>
    <property type="molecule type" value="Genomic_DNA"/>
</dbReference>
<protein>
    <recommendedName>
        <fullName evidence="3">t-SNARE coiled-coil homology domain-containing protein</fullName>
    </recommendedName>
</protein>
<dbReference type="SUPFAM" id="SSF58038">
    <property type="entry name" value="SNARE fusion complex"/>
    <property type="match status" value="1"/>
</dbReference>
<feature type="transmembrane region" description="Helical" evidence="2">
    <location>
        <begin position="121"/>
        <end position="146"/>
    </location>
</feature>
<dbReference type="PROSITE" id="PS50192">
    <property type="entry name" value="T_SNARE"/>
    <property type="match status" value="1"/>
</dbReference>
<feature type="domain" description="T-SNARE coiled-coil homology" evidence="3">
    <location>
        <begin position="66"/>
        <end position="121"/>
    </location>
</feature>
<keyword evidence="2" id="KW-0812">Transmembrane</keyword>
<dbReference type="OrthoDB" id="428895at2759"/>
<evidence type="ECO:0000256" key="1">
    <source>
        <dbReference type="SAM" id="MobiDB-lite"/>
    </source>
</evidence>
<evidence type="ECO:0000256" key="2">
    <source>
        <dbReference type="SAM" id="Phobius"/>
    </source>
</evidence>
<dbReference type="Proteomes" id="UP001067231">
    <property type="component" value="Unassembled WGS sequence"/>
</dbReference>
<accession>A0A9D5DMZ6</accession>
<evidence type="ECO:0000313" key="4">
    <source>
        <dbReference type="EMBL" id="KAJ1612401.1"/>
    </source>
</evidence>
<organism evidence="4">
    <name type="scientific">Cryptosporidium canis</name>
    <dbReference type="NCBI Taxonomy" id="195482"/>
    <lineage>
        <taxon>Eukaryota</taxon>
        <taxon>Sar</taxon>
        <taxon>Alveolata</taxon>
        <taxon>Apicomplexa</taxon>
        <taxon>Conoidasida</taxon>
        <taxon>Coccidia</taxon>
        <taxon>Eucoccidiorida</taxon>
        <taxon>Eimeriorina</taxon>
        <taxon>Cryptosporidiidae</taxon>
        <taxon>Cryptosporidium</taxon>
    </lineage>
</organism>